<name>A0A3M7SLE1_BRAPC</name>
<keyword evidence="1" id="KW-0472">Membrane</keyword>
<dbReference type="AlphaFoldDB" id="A0A3M7SLE1"/>
<evidence type="ECO:0000256" key="1">
    <source>
        <dbReference type="SAM" id="Phobius"/>
    </source>
</evidence>
<comment type="caution">
    <text evidence="2">The sequence shown here is derived from an EMBL/GenBank/DDBJ whole genome shotgun (WGS) entry which is preliminary data.</text>
</comment>
<organism evidence="2 3">
    <name type="scientific">Brachionus plicatilis</name>
    <name type="common">Marine rotifer</name>
    <name type="synonym">Brachionus muelleri</name>
    <dbReference type="NCBI Taxonomy" id="10195"/>
    <lineage>
        <taxon>Eukaryota</taxon>
        <taxon>Metazoa</taxon>
        <taxon>Spiralia</taxon>
        <taxon>Gnathifera</taxon>
        <taxon>Rotifera</taxon>
        <taxon>Eurotatoria</taxon>
        <taxon>Monogononta</taxon>
        <taxon>Pseudotrocha</taxon>
        <taxon>Ploima</taxon>
        <taxon>Brachionidae</taxon>
        <taxon>Brachionus</taxon>
    </lineage>
</organism>
<keyword evidence="1" id="KW-0812">Transmembrane</keyword>
<dbReference type="Proteomes" id="UP000276133">
    <property type="component" value="Unassembled WGS sequence"/>
</dbReference>
<protein>
    <submittedName>
        <fullName evidence="2">Uncharacterized protein</fullName>
    </submittedName>
</protein>
<proteinExistence type="predicted"/>
<evidence type="ECO:0000313" key="2">
    <source>
        <dbReference type="EMBL" id="RNA36437.1"/>
    </source>
</evidence>
<gene>
    <name evidence="2" type="ORF">BpHYR1_030234</name>
</gene>
<evidence type="ECO:0000313" key="3">
    <source>
        <dbReference type="Proteomes" id="UP000276133"/>
    </source>
</evidence>
<feature type="transmembrane region" description="Helical" evidence="1">
    <location>
        <begin position="48"/>
        <end position="67"/>
    </location>
</feature>
<keyword evidence="3" id="KW-1185">Reference proteome</keyword>
<feature type="transmembrane region" description="Helical" evidence="1">
    <location>
        <begin position="6"/>
        <end position="27"/>
    </location>
</feature>
<reference evidence="2 3" key="1">
    <citation type="journal article" date="2018" name="Sci. Rep.">
        <title>Genomic signatures of local adaptation to the degree of environmental predictability in rotifers.</title>
        <authorList>
            <person name="Franch-Gras L."/>
            <person name="Hahn C."/>
            <person name="Garcia-Roger E.M."/>
            <person name="Carmona M.J."/>
            <person name="Serra M."/>
            <person name="Gomez A."/>
        </authorList>
    </citation>
    <scope>NUCLEOTIDE SEQUENCE [LARGE SCALE GENOMIC DNA]</scope>
    <source>
        <strain evidence="2">HYR1</strain>
    </source>
</reference>
<keyword evidence="1" id="KW-1133">Transmembrane helix</keyword>
<dbReference type="EMBL" id="REGN01001188">
    <property type="protein sequence ID" value="RNA36437.1"/>
    <property type="molecule type" value="Genomic_DNA"/>
</dbReference>
<accession>A0A3M7SLE1</accession>
<sequence length="97" mass="11475">MINLYVILHLVIEIKCCCSLNNFIIFSGARLVFCIKTDLGKSHQRSKLLYNSQLFLFGVVYFYSLILRTNVQQDWRMQESMKTLKLIRIIVEIFSYS</sequence>